<dbReference type="EMBL" id="DRLD01000243">
    <property type="protein sequence ID" value="HED10777.1"/>
    <property type="molecule type" value="Genomic_DNA"/>
</dbReference>
<dbReference type="Proteomes" id="UP000886005">
    <property type="component" value="Unassembled WGS sequence"/>
</dbReference>
<comment type="caution">
    <text evidence="2">The sequence shown here is derived from an EMBL/GenBank/DDBJ whole genome shotgun (WGS) entry which is preliminary data.</text>
</comment>
<reference evidence="2" key="1">
    <citation type="journal article" date="2020" name="mSystems">
        <title>Genome- and Community-Level Interaction Insights into Carbon Utilization and Element Cycling Functions of Hydrothermarchaeota in Hydrothermal Sediment.</title>
        <authorList>
            <person name="Zhou Z."/>
            <person name="Liu Y."/>
            <person name="Xu W."/>
            <person name="Pan J."/>
            <person name="Luo Z.H."/>
            <person name="Li M."/>
        </authorList>
    </citation>
    <scope>NUCLEOTIDE SEQUENCE [LARGE SCALE GENOMIC DNA]</scope>
    <source>
        <strain evidence="2">HyVt-456</strain>
    </source>
</reference>
<sequence length="159" mass="17598">MKKRVLSQAGFTLMEMSVALTVLGVVGVIAFNIIHNQVNTFGTVFSNTAAVSDIRKTVRLMRRDFQNLDNSAINTMKNSRLVFKDNDGEEVTYLFNNGKLTRNEKVVLENVARAPFSYLNSAQKETGASDSLRFIGVNLSVVAINADTVSVTETIYVRN</sequence>
<dbReference type="InterPro" id="IPR012902">
    <property type="entry name" value="N_methyl_site"/>
</dbReference>
<keyword evidence="1" id="KW-0812">Transmembrane</keyword>
<keyword evidence="1" id="KW-1133">Transmembrane helix</keyword>
<organism evidence="2">
    <name type="scientific">Caldithrix abyssi</name>
    <dbReference type="NCBI Taxonomy" id="187145"/>
    <lineage>
        <taxon>Bacteria</taxon>
        <taxon>Pseudomonadati</taxon>
        <taxon>Calditrichota</taxon>
        <taxon>Calditrichia</taxon>
        <taxon>Calditrichales</taxon>
        <taxon>Calditrichaceae</taxon>
        <taxon>Caldithrix</taxon>
    </lineage>
</organism>
<keyword evidence="1" id="KW-0472">Membrane</keyword>
<feature type="transmembrane region" description="Helical" evidence="1">
    <location>
        <begin position="12"/>
        <end position="34"/>
    </location>
</feature>
<dbReference type="NCBIfam" id="TIGR02532">
    <property type="entry name" value="IV_pilin_GFxxxE"/>
    <property type="match status" value="1"/>
</dbReference>
<protein>
    <submittedName>
        <fullName evidence="2">Prepilin-type N-terminal cleavage/methylation domain-containing protein</fullName>
    </submittedName>
</protein>
<evidence type="ECO:0000313" key="2">
    <source>
        <dbReference type="EMBL" id="HED10777.1"/>
    </source>
</evidence>
<proteinExistence type="predicted"/>
<evidence type="ECO:0000256" key="1">
    <source>
        <dbReference type="SAM" id="Phobius"/>
    </source>
</evidence>
<gene>
    <name evidence="2" type="ORF">ENJ10_08815</name>
</gene>
<dbReference type="Pfam" id="PF07963">
    <property type="entry name" value="N_methyl"/>
    <property type="match status" value="1"/>
</dbReference>
<dbReference type="AlphaFoldDB" id="A0A7V1LNJ2"/>
<name>A0A7V1LNJ2_CALAY</name>
<accession>A0A7V1LNJ2</accession>